<feature type="region of interest" description="Disordered" evidence="2">
    <location>
        <begin position="1"/>
        <end position="46"/>
    </location>
</feature>
<gene>
    <name evidence="4" type="ORF">BSL78_02845</name>
</gene>
<name>A0A2G8LIY4_STIJA</name>
<dbReference type="AlphaFoldDB" id="A0A2G8LIY4"/>
<dbReference type="STRING" id="307972.A0A2G8LIY4"/>
<organism evidence="4 5">
    <name type="scientific">Stichopus japonicus</name>
    <name type="common">Sea cucumber</name>
    <dbReference type="NCBI Taxonomy" id="307972"/>
    <lineage>
        <taxon>Eukaryota</taxon>
        <taxon>Metazoa</taxon>
        <taxon>Echinodermata</taxon>
        <taxon>Eleutherozoa</taxon>
        <taxon>Echinozoa</taxon>
        <taxon>Holothuroidea</taxon>
        <taxon>Aspidochirotacea</taxon>
        <taxon>Aspidochirotida</taxon>
        <taxon>Stichopodidae</taxon>
        <taxon>Apostichopus</taxon>
    </lineage>
</organism>
<evidence type="ECO:0000259" key="3">
    <source>
        <dbReference type="PROSITE" id="PS50033"/>
    </source>
</evidence>
<feature type="region of interest" description="Disordered" evidence="2">
    <location>
        <begin position="146"/>
        <end position="220"/>
    </location>
</feature>
<dbReference type="PANTHER" id="PTHR46424">
    <property type="entry name" value="UBX DOMAIN-CONTAINING PROTEIN 4"/>
    <property type="match status" value="1"/>
</dbReference>
<sequence length="220" mass="25239">MEDKIARQRVREQIARDRAEKDAKFATARDEEQKRKTATQEANVEQQRADDIARAAANRETARLQFRLPDGSKILHQFPSSATLGEARQYVAEVRILTCCKRLAEIKRINSCGKWRRINSPASCSHHLSLELFIYVYFWNTDRTPRSGDVTSSSPQEPPQADHYNTMGARPKSSYARRRNPPQPEGGSIARQEGNIHRLNRDDDKDDENNTWNGNSTQQM</sequence>
<dbReference type="PANTHER" id="PTHR46424:SF1">
    <property type="entry name" value="UBX DOMAIN-CONTAINING PROTEIN 4"/>
    <property type="match status" value="1"/>
</dbReference>
<reference evidence="4 5" key="1">
    <citation type="journal article" date="2017" name="PLoS Biol.">
        <title>The sea cucumber genome provides insights into morphological evolution and visceral regeneration.</title>
        <authorList>
            <person name="Zhang X."/>
            <person name="Sun L."/>
            <person name="Yuan J."/>
            <person name="Sun Y."/>
            <person name="Gao Y."/>
            <person name="Zhang L."/>
            <person name="Li S."/>
            <person name="Dai H."/>
            <person name="Hamel J.F."/>
            <person name="Liu C."/>
            <person name="Yu Y."/>
            <person name="Liu S."/>
            <person name="Lin W."/>
            <person name="Guo K."/>
            <person name="Jin S."/>
            <person name="Xu P."/>
            <person name="Storey K.B."/>
            <person name="Huan P."/>
            <person name="Zhang T."/>
            <person name="Zhou Y."/>
            <person name="Zhang J."/>
            <person name="Lin C."/>
            <person name="Li X."/>
            <person name="Xing L."/>
            <person name="Huo D."/>
            <person name="Sun M."/>
            <person name="Wang L."/>
            <person name="Mercier A."/>
            <person name="Li F."/>
            <person name="Yang H."/>
            <person name="Xiang J."/>
        </authorList>
    </citation>
    <scope>NUCLEOTIDE SEQUENCE [LARGE SCALE GENOMIC DNA]</scope>
    <source>
        <strain evidence="4">Shaxun</strain>
        <tissue evidence="4">Muscle</tissue>
    </source>
</reference>
<dbReference type="GO" id="GO:0036503">
    <property type="term" value="P:ERAD pathway"/>
    <property type="evidence" value="ECO:0007669"/>
    <property type="project" value="TreeGrafter"/>
</dbReference>
<feature type="compositionally biased region" description="Basic and acidic residues" evidence="2">
    <location>
        <begin position="1"/>
        <end position="35"/>
    </location>
</feature>
<feature type="compositionally biased region" description="Polar residues" evidence="2">
    <location>
        <begin position="210"/>
        <end position="220"/>
    </location>
</feature>
<evidence type="ECO:0000256" key="2">
    <source>
        <dbReference type="SAM" id="MobiDB-lite"/>
    </source>
</evidence>
<dbReference type="EMBL" id="MRZV01000063">
    <property type="protein sequence ID" value="PIK60217.1"/>
    <property type="molecule type" value="Genomic_DNA"/>
</dbReference>
<feature type="domain" description="UBX" evidence="3">
    <location>
        <begin position="57"/>
        <end position="91"/>
    </location>
</feature>
<feature type="compositionally biased region" description="Basic and acidic residues" evidence="2">
    <location>
        <begin position="194"/>
        <end position="203"/>
    </location>
</feature>
<dbReference type="InterPro" id="IPR029071">
    <property type="entry name" value="Ubiquitin-like_domsf"/>
</dbReference>
<evidence type="ECO:0000256" key="1">
    <source>
        <dbReference type="ARBA" id="ARBA00040925"/>
    </source>
</evidence>
<dbReference type="SUPFAM" id="SSF54236">
    <property type="entry name" value="Ubiquitin-like"/>
    <property type="match status" value="1"/>
</dbReference>
<dbReference type="GO" id="GO:0005783">
    <property type="term" value="C:endoplasmic reticulum"/>
    <property type="evidence" value="ECO:0007669"/>
    <property type="project" value="TreeGrafter"/>
</dbReference>
<comment type="caution">
    <text evidence="4">The sequence shown here is derived from an EMBL/GenBank/DDBJ whole genome shotgun (WGS) entry which is preliminary data.</text>
</comment>
<keyword evidence="5" id="KW-1185">Reference proteome</keyword>
<accession>A0A2G8LIY4</accession>
<dbReference type="Gene3D" id="3.10.20.90">
    <property type="entry name" value="Phosphatidylinositol 3-kinase Catalytic Subunit, Chain A, domain 1"/>
    <property type="match status" value="1"/>
</dbReference>
<dbReference type="Proteomes" id="UP000230750">
    <property type="component" value="Unassembled WGS sequence"/>
</dbReference>
<proteinExistence type="predicted"/>
<evidence type="ECO:0000313" key="4">
    <source>
        <dbReference type="EMBL" id="PIK60217.1"/>
    </source>
</evidence>
<evidence type="ECO:0000313" key="5">
    <source>
        <dbReference type="Proteomes" id="UP000230750"/>
    </source>
</evidence>
<dbReference type="OrthoDB" id="2445133at2759"/>
<dbReference type="Pfam" id="PF00789">
    <property type="entry name" value="UBX"/>
    <property type="match status" value="1"/>
</dbReference>
<protein>
    <recommendedName>
        <fullName evidence="1">UBX domain-containing protein 4</fullName>
    </recommendedName>
</protein>
<dbReference type="InterPro" id="IPR001012">
    <property type="entry name" value="UBX_dom"/>
</dbReference>
<dbReference type="PROSITE" id="PS50033">
    <property type="entry name" value="UBX"/>
    <property type="match status" value="1"/>
</dbReference>